<dbReference type="InterPro" id="IPR018580">
    <property type="entry name" value="Uncharacterised_YfhO"/>
</dbReference>
<accession>A0A3N4P0T1</accession>
<dbReference type="EMBL" id="RPFJ01000002">
    <property type="protein sequence ID" value="RPE00049.1"/>
    <property type="molecule type" value="Genomic_DNA"/>
</dbReference>
<reference evidence="2 3" key="1">
    <citation type="submission" date="2018-11" db="EMBL/GenBank/DDBJ databases">
        <title>Aureibaculum marinum gen. nov., sp. nov., a member of the family Flavobacteriaceae isolated from the Bohai Sea.</title>
        <authorList>
            <person name="Ji X."/>
        </authorList>
    </citation>
    <scope>NUCLEOTIDE SEQUENCE [LARGE SCALE GENOMIC DNA]</scope>
    <source>
        <strain evidence="2 3">BH-SD17</strain>
    </source>
</reference>
<dbReference type="Pfam" id="PF09586">
    <property type="entry name" value="YfhO"/>
    <property type="match status" value="1"/>
</dbReference>
<keyword evidence="3" id="KW-1185">Reference proteome</keyword>
<dbReference type="PANTHER" id="PTHR38454:SF1">
    <property type="entry name" value="INTEGRAL MEMBRANE PROTEIN"/>
    <property type="match status" value="1"/>
</dbReference>
<feature type="transmembrane region" description="Helical" evidence="1">
    <location>
        <begin position="221"/>
        <end position="241"/>
    </location>
</feature>
<feature type="transmembrane region" description="Helical" evidence="1">
    <location>
        <begin position="6"/>
        <end position="24"/>
    </location>
</feature>
<evidence type="ECO:0000313" key="3">
    <source>
        <dbReference type="Proteomes" id="UP000270856"/>
    </source>
</evidence>
<keyword evidence="1" id="KW-0812">Transmembrane</keyword>
<sequence>MNNNKYLPFIIAILVFVIASLAYFSPVLEGKRIFQSDIAQFKGVSKEIVDYRKQNNEEPYWTNRVFGGMPAYNVSAYYPYNYIKKADQLLRFLPRPADYLFLYFLSFFVLLYVLKVEWKLAILGALAFGFSTYLIIIFGAGHNAKAHAIAYMPLVLAGFLLVFKKKYLAGFLLSTIALAFEVNASHPQMTYYLLFMILILGIVYLIDSFKQKTIPHFVKSVFILVAAGILALGVNSTSLMATKEYAAYSTRSQSELTINPDGTKKENLTSGLDRDYITEYSYGLGETFNLLIPRFYGGGNRENLDKDTQTYEFLKDKFGRKGAREFVENFPGYWGDQTIVEAPAYIGAVLIFLFVLGLFLVKGKLKKWLLAATVFSILLSWGKHFPVLTNFFIDYVPLYNKFRAVSSIQVIAELAVPLLAIITLNKFLNDENNTTLKEKYLKYALYGVGGITLIFTLFGTSLFTFESFRDPSMDGIDKQFPGFLDTIVSERKSLFFNDSLRSLVLILISAGLLWGFVKEKISKNVVIISFSILILFDLIGVDMRYVNADDFVSKKEQEIPFIATDVDKEILKDKSYYRVANYTVNPMNDGSTSYFHNSIGGYHAAKPRRYQELFEYQIAKNNVQVLNMLNTKYIIFEDSNRIKRLQKNDEANGNAWFVNEVEFVNSANEEIKALDSINTKEKAIINSEFKEMLTETSFKKDSLATITLTSYKPNELKYESETNIEQLVVFSDMYYKEGWNAYIDGKLSPYFRVNYVLRAMVVPSGKHEIIFKFEPTVVKKGNTVTLISYALLLLIPIGWFFIDKKKKNVQSTTK</sequence>
<feature type="transmembrane region" description="Helical" evidence="1">
    <location>
        <begin position="342"/>
        <end position="361"/>
    </location>
</feature>
<feature type="transmembrane region" description="Helical" evidence="1">
    <location>
        <begin position="368"/>
        <end position="388"/>
    </location>
</feature>
<feature type="transmembrane region" description="Helical" evidence="1">
    <location>
        <begin position="784"/>
        <end position="802"/>
    </location>
</feature>
<feature type="transmembrane region" description="Helical" evidence="1">
    <location>
        <begin position="120"/>
        <end position="141"/>
    </location>
</feature>
<dbReference type="Proteomes" id="UP000270856">
    <property type="component" value="Unassembled WGS sequence"/>
</dbReference>
<dbReference type="OrthoDB" id="9772884at2"/>
<protein>
    <recommendedName>
        <fullName evidence="4">YfhO family protein</fullName>
    </recommendedName>
</protein>
<feature type="transmembrane region" description="Helical" evidence="1">
    <location>
        <begin position="97"/>
        <end position="114"/>
    </location>
</feature>
<feature type="transmembrane region" description="Helical" evidence="1">
    <location>
        <begin position="499"/>
        <end position="517"/>
    </location>
</feature>
<dbReference type="PANTHER" id="PTHR38454">
    <property type="entry name" value="INTEGRAL MEMBRANE PROTEIN-RELATED"/>
    <property type="match status" value="1"/>
</dbReference>
<dbReference type="RefSeq" id="WP_123896285.1">
    <property type="nucleotide sequence ID" value="NZ_RPFJ01000002.1"/>
</dbReference>
<feature type="transmembrane region" description="Helical" evidence="1">
    <location>
        <begin position="189"/>
        <end position="209"/>
    </location>
</feature>
<keyword evidence="1" id="KW-0472">Membrane</keyword>
<evidence type="ECO:0008006" key="4">
    <source>
        <dbReference type="Google" id="ProtNLM"/>
    </source>
</evidence>
<evidence type="ECO:0000313" key="2">
    <source>
        <dbReference type="EMBL" id="RPE00049.1"/>
    </source>
</evidence>
<proteinExistence type="predicted"/>
<evidence type="ECO:0000256" key="1">
    <source>
        <dbReference type="SAM" id="Phobius"/>
    </source>
</evidence>
<feature type="transmembrane region" description="Helical" evidence="1">
    <location>
        <begin position="440"/>
        <end position="465"/>
    </location>
</feature>
<keyword evidence="1" id="KW-1133">Transmembrane helix</keyword>
<comment type="caution">
    <text evidence="2">The sequence shown here is derived from an EMBL/GenBank/DDBJ whole genome shotgun (WGS) entry which is preliminary data.</text>
</comment>
<dbReference type="AlphaFoldDB" id="A0A3N4P0T1"/>
<feature type="transmembrane region" description="Helical" evidence="1">
    <location>
        <begin position="148"/>
        <end position="169"/>
    </location>
</feature>
<organism evidence="2 3">
    <name type="scientific">Aureibaculum marinum</name>
    <dbReference type="NCBI Taxonomy" id="2487930"/>
    <lineage>
        <taxon>Bacteria</taxon>
        <taxon>Pseudomonadati</taxon>
        <taxon>Bacteroidota</taxon>
        <taxon>Flavobacteriia</taxon>
        <taxon>Flavobacteriales</taxon>
        <taxon>Flavobacteriaceae</taxon>
        <taxon>Aureibaculum</taxon>
    </lineage>
</organism>
<feature type="transmembrane region" description="Helical" evidence="1">
    <location>
        <begin position="408"/>
        <end position="428"/>
    </location>
</feature>
<feature type="transmembrane region" description="Helical" evidence="1">
    <location>
        <begin position="524"/>
        <end position="546"/>
    </location>
</feature>
<name>A0A3N4P0T1_9FLAO</name>
<gene>
    <name evidence="2" type="ORF">EGM88_01960</name>
</gene>